<dbReference type="SUPFAM" id="SSF56563">
    <property type="entry name" value="Major capsid protein gp5"/>
    <property type="match status" value="1"/>
</dbReference>
<keyword evidence="2" id="KW-0946">Virion</keyword>
<comment type="subcellular location">
    <subcellularLocation>
        <location evidence="1">Virion</location>
    </subcellularLocation>
</comment>
<dbReference type="Gene3D" id="3.30.2400.10">
    <property type="entry name" value="Major capsid protein gp5"/>
    <property type="match status" value="1"/>
</dbReference>
<feature type="domain" description="Phage capsid-like C-terminal" evidence="3">
    <location>
        <begin position="133"/>
        <end position="412"/>
    </location>
</feature>
<dbReference type="EMBL" id="BK015997">
    <property type="protein sequence ID" value="DAF88835.1"/>
    <property type="molecule type" value="Genomic_DNA"/>
</dbReference>
<evidence type="ECO:0000256" key="1">
    <source>
        <dbReference type="ARBA" id="ARBA00004328"/>
    </source>
</evidence>
<protein>
    <submittedName>
        <fullName evidence="4">Major capsid protein</fullName>
    </submittedName>
</protein>
<organism evidence="4">
    <name type="scientific">Siphoviridae sp. ctFbM77</name>
    <dbReference type="NCBI Taxonomy" id="2825405"/>
    <lineage>
        <taxon>Viruses</taxon>
        <taxon>Duplodnaviria</taxon>
        <taxon>Heunggongvirae</taxon>
        <taxon>Uroviricota</taxon>
        <taxon>Caudoviricetes</taxon>
    </lineage>
</organism>
<evidence type="ECO:0000256" key="2">
    <source>
        <dbReference type="ARBA" id="ARBA00022844"/>
    </source>
</evidence>
<dbReference type="GO" id="GO:0044423">
    <property type="term" value="C:virion component"/>
    <property type="evidence" value="ECO:0007669"/>
    <property type="project" value="UniProtKB-KW"/>
</dbReference>
<dbReference type="InterPro" id="IPR024455">
    <property type="entry name" value="Phage_capsid"/>
</dbReference>
<dbReference type="NCBIfam" id="TIGR01554">
    <property type="entry name" value="major_cap_HK97"/>
    <property type="match status" value="1"/>
</dbReference>
<dbReference type="InterPro" id="IPR054612">
    <property type="entry name" value="Phage_capsid-like_C"/>
</dbReference>
<evidence type="ECO:0000313" key="4">
    <source>
        <dbReference type="EMBL" id="DAF88835.1"/>
    </source>
</evidence>
<name>A0A8S5U307_9CAUD</name>
<reference evidence="4" key="1">
    <citation type="journal article" date="2021" name="Proc. Natl. Acad. Sci. U.S.A.">
        <title>A Catalog of Tens of Thousands of Viruses from Human Metagenomes Reveals Hidden Associations with Chronic Diseases.</title>
        <authorList>
            <person name="Tisza M.J."/>
            <person name="Buck C.B."/>
        </authorList>
    </citation>
    <scope>NUCLEOTIDE SEQUENCE</scope>
    <source>
        <strain evidence="4">CtFbM77</strain>
    </source>
</reference>
<evidence type="ECO:0000259" key="3">
    <source>
        <dbReference type="Pfam" id="PF05065"/>
    </source>
</evidence>
<proteinExistence type="predicted"/>
<accession>A0A8S5U307</accession>
<dbReference type="Pfam" id="PF05065">
    <property type="entry name" value="Phage_capsid"/>
    <property type="match status" value="1"/>
</dbReference>
<sequence length="423" mass="46382">MDKILQMKQKRAGLIKQMREMVAGAQTAQRSLTEDEKTSYEALRNQAAGLADDIVREEELRELESKLPASGVMASCSRDEKLEPGIRAARFVKVALLCARGHQTESVADIAARMYPQDEQLRAVMTESTPEDGGYTIPQNLYNEIIPLLRQTGVTRSLGVSELPLPNGNLNLVKQTGAANFSWVGENKPITSSKVTLGSMKLSAKKLAGIIPISNELLRDSSLAADRFVRDEMVNGIAESEDITALYGSGTEYSPKGVTVACADQKIAVDNVLTDETIYEMVGKLLSAKLNNPVLAWRIPGVLWAKLYGMQTASGSYIFRDEMKDGKLCGYPFVIDNNIKVGDDVNGKTQIFFGDWKNFMIGVESALEIAISSDASFTDGDKSVSAFENDLTLMRAIVREDFGVRYNEAFVWADGVFSKGTKE</sequence>
<dbReference type="Gene3D" id="3.30.2320.10">
    <property type="entry name" value="hypothetical protein PF0899 domain"/>
    <property type="match status" value="1"/>
</dbReference>